<evidence type="ECO:0000256" key="1">
    <source>
        <dbReference type="SAM" id="MobiDB-lite"/>
    </source>
</evidence>
<dbReference type="InterPro" id="IPR022029">
    <property type="entry name" value="YoaR-like_PG-bd"/>
</dbReference>
<name>A0ABT9NC82_9ACTO</name>
<sequence>MSENDNLLDAWRRRAFGDASKAPDEDATNPGELSTQEPAATQASVSAPVSADTGDEAADKKMTESFGPAAATGVGAPVYAPVAAEETEPQAAGSEEEPVAKKKRKWPIAVGAVVALAAAYTGAQAYLGGHIASGTTVAGVPVGGLSQQAAAEKIGPALADQLKAKREVVVGEKKTSIDPVAMGMEIDDDATLGSLTGFTMNPSRIIAEFNGTKNEPAVLKADDAKLASVLEAAAKETNTAPVDAKLSLEGGKASVTPEKVGHGIKVSDAKKEVLSGWLGTSGPITLPVDELAPKVTAKDLQAFADQKVAPLLSGPVSVTVGDKLAELDPAAIASVLKVSDGANPELAVDEAKLEKTVVEKVGDALGKPQDARIEIVDHKSVKIVPSKDGQSVEAKALAGDLLAMKGDRTLTAKVSTKPASFTTADAEKAGVKEVVAEITTPLTSDSVRTTNLVVGTKKVTGTIVKPGERFDLGKALGDVDAEHGFVASGVVSNGFNSTAMGGGLSQLSTNTFNVGYRSGMKDIAHQPHSKYFERYPMGLESTLWEPSIKMIWENNTPYTAVLDTWVADGKVHTKLWSTKYWDVKIHQGSPYAYKQPTTRVNHAADCEASGAGGPGFSVKVGRTVSRDGKVEENSSYVWTYQPVDAVRCG</sequence>
<dbReference type="RefSeq" id="WP_278059231.1">
    <property type="nucleotide sequence ID" value="NZ_CP121247.1"/>
</dbReference>
<feature type="domain" description="YoaR-like putative peptidoglycan binding" evidence="2">
    <location>
        <begin position="202"/>
        <end position="276"/>
    </location>
</feature>
<feature type="compositionally biased region" description="Basic and acidic residues" evidence="1">
    <location>
        <begin position="10"/>
        <end position="24"/>
    </location>
</feature>
<dbReference type="PANTHER" id="PTHR35788:SF1">
    <property type="entry name" value="EXPORTED PROTEIN"/>
    <property type="match status" value="1"/>
</dbReference>
<dbReference type="Pfam" id="PF04294">
    <property type="entry name" value="VanW"/>
    <property type="match status" value="1"/>
</dbReference>
<accession>A0ABT9NC82</accession>
<feature type="domain" description="YoaR-like putative peptidoglycan binding" evidence="2">
    <location>
        <begin position="339"/>
        <end position="403"/>
    </location>
</feature>
<reference evidence="3 4" key="1">
    <citation type="submission" date="2023-07" db="EMBL/GenBank/DDBJ databases">
        <title>Sequencing the genomes of 1000 actinobacteria strains.</title>
        <authorList>
            <person name="Klenk H.-P."/>
        </authorList>
    </citation>
    <scope>NUCLEOTIDE SEQUENCE [LARGE SCALE GENOMIC DNA]</scope>
    <source>
        <strain evidence="3 4">DSM 102162</strain>
    </source>
</reference>
<dbReference type="EMBL" id="JAUSQW010000001">
    <property type="protein sequence ID" value="MDP9801323.1"/>
    <property type="molecule type" value="Genomic_DNA"/>
</dbReference>
<dbReference type="Proteomes" id="UP001235966">
    <property type="component" value="Unassembled WGS sequence"/>
</dbReference>
<feature type="region of interest" description="Disordered" evidence="1">
    <location>
        <begin position="1"/>
        <end position="71"/>
    </location>
</feature>
<evidence type="ECO:0000259" key="2">
    <source>
        <dbReference type="Pfam" id="PF12229"/>
    </source>
</evidence>
<keyword evidence="4" id="KW-1185">Reference proteome</keyword>
<gene>
    <name evidence="3" type="ORF">J2S49_001399</name>
</gene>
<evidence type="ECO:0000313" key="4">
    <source>
        <dbReference type="Proteomes" id="UP001235966"/>
    </source>
</evidence>
<proteinExistence type="predicted"/>
<dbReference type="PANTHER" id="PTHR35788">
    <property type="entry name" value="EXPORTED PROTEIN-RELATED"/>
    <property type="match status" value="1"/>
</dbReference>
<dbReference type="InterPro" id="IPR007391">
    <property type="entry name" value="Vancomycin_resist_VanW"/>
</dbReference>
<protein>
    <submittedName>
        <fullName evidence="3">Vancomycin resistance protein YoaR</fullName>
    </submittedName>
</protein>
<organism evidence="3 4">
    <name type="scientific">Arcanobacterium wilhelmae</name>
    <dbReference type="NCBI Taxonomy" id="1803177"/>
    <lineage>
        <taxon>Bacteria</taxon>
        <taxon>Bacillati</taxon>
        <taxon>Actinomycetota</taxon>
        <taxon>Actinomycetes</taxon>
        <taxon>Actinomycetales</taxon>
        <taxon>Actinomycetaceae</taxon>
        <taxon>Arcanobacterium</taxon>
    </lineage>
</organism>
<comment type="caution">
    <text evidence="3">The sequence shown here is derived from an EMBL/GenBank/DDBJ whole genome shotgun (WGS) entry which is preliminary data.</text>
</comment>
<feature type="compositionally biased region" description="Polar residues" evidence="1">
    <location>
        <begin position="31"/>
        <end position="47"/>
    </location>
</feature>
<dbReference type="Pfam" id="PF12229">
    <property type="entry name" value="PG_binding_4"/>
    <property type="match status" value="2"/>
</dbReference>
<evidence type="ECO:0000313" key="3">
    <source>
        <dbReference type="EMBL" id="MDP9801323.1"/>
    </source>
</evidence>
<dbReference type="InterPro" id="IPR052913">
    <property type="entry name" value="Glycopeptide_resist_protein"/>
</dbReference>